<keyword evidence="6 9" id="KW-1133">Transmembrane helix</keyword>
<dbReference type="PANTHER" id="PTHR32507:SF0">
    <property type="entry name" value="NA(+)_H(+) ANTIPORTER 2-RELATED"/>
    <property type="match status" value="1"/>
</dbReference>
<evidence type="ECO:0000256" key="7">
    <source>
        <dbReference type="ARBA" id="ARBA00023065"/>
    </source>
</evidence>
<feature type="transmembrane region" description="Helical" evidence="9">
    <location>
        <begin position="341"/>
        <end position="359"/>
    </location>
</feature>
<feature type="transmembrane region" description="Helical" evidence="9">
    <location>
        <begin position="35"/>
        <end position="53"/>
    </location>
</feature>
<feature type="transmembrane region" description="Helical" evidence="9">
    <location>
        <begin position="155"/>
        <end position="175"/>
    </location>
</feature>
<feature type="transmembrane region" description="Helical" evidence="9">
    <location>
        <begin position="187"/>
        <end position="211"/>
    </location>
</feature>
<dbReference type="PANTHER" id="PTHR32507">
    <property type="entry name" value="NA(+)/H(+) ANTIPORTER 1"/>
    <property type="match status" value="1"/>
</dbReference>
<dbReference type="OrthoDB" id="643057at2"/>
<dbReference type="AlphaFoldDB" id="A0A5S5DV49"/>
<feature type="transmembrane region" description="Helical" evidence="9">
    <location>
        <begin position="126"/>
        <end position="148"/>
    </location>
</feature>
<feature type="transmembrane region" description="Helical" evidence="9">
    <location>
        <begin position="240"/>
        <end position="259"/>
    </location>
</feature>
<feature type="transmembrane region" description="Helical" evidence="9">
    <location>
        <begin position="218"/>
        <end position="234"/>
    </location>
</feature>
<keyword evidence="7" id="KW-0406">Ion transport</keyword>
<dbReference type="GO" id="GO:0015297">
    <property type="term" value="F:antiporter activity"/>
    <property type="evidence" value="ECO:0007669"/>
    <property type="project" value="UniProtKB-KW"/>
</dbReference>
<feature type="transmembrane region" description="Helical" evidence="9">
    <location>
        <begin position="6"/>
        <end position="23"/>
    </location>
</feature>
<accession>A0A5S5DV49</accession>
<dbReference type="GO" id="GO:0005886">
    <property type="term" value="C:plasma membrane"/>
    <property type="evidence" value="ECO:0007669"/>
    <property type="project" value="UniProtKB-SubCell"/>
</dbReference>
<evidence type="ECO:0000256" key="6">
    <source>
        <dbReference type="ARBA" id="ARBA00022989"/>
    </source>
</evidence>
<evidence type="ECO:0000256" key="5">
    <source>
        <dbReference type="ARBA" id="ARBA00022692"/>
    </source>
</evidence>
<keyword evidence="3" id="KW-0050">Antiport</keyword>
<comment type="subcellular location">
    <subcellularLocation>
        <location evidence="1">Cell membrane</location>
        <topology evidence="1">Multi-pass membrane protein</topology>
    </subcellularLocation>
</comment>
<dbReference type="InterPro" id="IPR006153">
    <property type="entry name" value="Cation/H_exchanger_TM"/>
</dbReference>
<organism evidence="11 12">
    <name type="scientific">Tenacibaculum adriaticum</name>
    <dbReference type="NCBI Taxonomy" id="413713"/>
    <lineage>
        <taxon>Bacteria</taxon>
        <taxon>Pseudomonadati</taxon>
        <taxon>Bacteroidota</taxon>
        <taxon>Flavobacteriia</taxon>
        <taxon>Flavobacteriales</taxon>
        <taxon>Flavobacteriaceae</taxon>
        <taxon>Tenacibaculum</taxon>
    </lineage>
</organism>
<keyword evidence="8 9" id="KW-0472">Membrane</keyword>
<feature type="transmembrane region" description="Helical" evidence="9">
    <location>
        <begin position="59"/>
        <end position="80"/>
    </location>
</feature>
<evidence type="ECO:0000256" key="4">
    <source>
        <dbReference type="ARBA" id="ARBA00022475"/>
    </source>
</evidence>
<evidence type="ECO:0000256" key="2">
    <source>
        <dbReference type="ARBA" id="ARBA00022448"/>
    </source>
</evidence>
<gene>
    <name evidence="11" type="ORF">C7447_102244</name>
</gene>
<dbReference type="Proteomes" id="UP000323136">
    <property type="component" value="Unassembled WGS sequence"/>
</dbReference>
<evidence type="ECO:0000256" key="8">
    <source>
        <dbReference type="ARBA" id="ARBA00023136"/>
    </source>
</evidence>
<dbReference type="RefSeq" id="WP_148869729.1">
    <property type="nucleotide sequence ID" value="NZ_VNIA01000002.1"/>
</dbReference>
<dbReference type="EMBL" id="VNIA01000002">
    <property type="protein sequence ID" value="TYP98926.1"/>
    <property type="molecule type" value="Genomic_DNA"/>
</dbReference>
<proteinExistence type="predicted"/>
<keyword evidence="12" id="KW-1185">Reference proteome</keyword>
<dbReference type="Gene3D" id="1.20.1530.20">
    <property type="match status" value="1"/>
</dbReference>
<evidence type="ECO:0000256" key="3">
    <source>
        <dbReference type="ARBA" id="ARBA00022449"/>
    </source>
</evidence>
<feature type="transmembrane region" description="Helical" evidence="9">
    <location>
        <begin position="371"/>
        <end position="389"/>
    </location>
</feature>
<feature type="domain" description="Cation/H+ exchanger transmembrane" evidence="10">
    <location>
        <begin position="19"/>
        <end position="383"/>
    </location>
</feature>
<comment type="caution">
    <text evidence="11">The sequence shown here is derived from an EMBL/GenBank/DDBJ whole genome shotgun (WGS) entry which is preliminary data.</text>
</comment>
<feature type="transmembrane region" description="Helical" evidence="9">
    <location>
        <begin position="92"/>
        <end position="114"/>
    </location>
</feature>
<keyword evidence="4" id="KW-1003">Cell membrane</keyword>
<evidence type="ECO:0000313" key="11">
    <source>
        <dbReference type="EMBL" id="TYP98926.1"/>
    </source>
</evidence>
<protein>
    <submittedName>
        <fullName evidence="11">Sodium/proton antiporter (CPA1 family)</fullName>
    </submittedName>
</protein>
<dbReference type="InterPro" id="IPR038770">
    <property type="entry name" value="Na+/solute_symporter_sf"/>
</dbReference>
<evidence type="ECO:0000256" key="9">
    <source>
        <dbReference type="SAM" id="Phobius"/>
    </source>
</evidence>
<name>A0A5S5DV49_9FLAO</name>
<evidence type="ECO:0000259" key="10">
    <source>
        <dbReference type="Pfam" id="PF00999"/>
    </source>
</evidence>
<dbReference type="GO" id="GO:1902600">
    <property type="term" value="P:proton transmembrane transport"/>
    <property type="evidence" value="ECO:0007669"/>
    <property type="project" value="InterPro"/>
</dbReference>
<feature type="transmembrane region" description="Helical" evidence="9">
    <location>
        <begin position="310"/>
        <end position="329"/>
    </location>
</feature>
<sequence>MEIFTSYNLIILISTIIIISFLFDKIAKKTNIPSVLMLIGLGVVLQYALKFLNVDSVDLFPVLKMLGIVGLIMIVLEGALELELKKEKIIPILKAFGVAFIGLLSVTWAIANILDLSITGMSSQAAWLYATPLAILSSAIVIPSVAGLSEEKKEFHIYESTFSDILGIIQFYFLLEQFNPEKEVTLIGYSGSIIFTVIISLILSYIIILVFQNIERKAKLFLLVAVLLLLYAIGKKMHLSSLIIILIFGLVIANTKLFFRGFLKEYIKKDQIKELYHELHFITAEAAFVVRTLFFVVFGITIVLSSLVKLKVVLVSVLILAIIFLFRYARLRLFFGKNITPQLWIAPRGLITVLLFYGIPETFLVPDFEPGILLFVILSTGIIMSFGLINNKPAIEDTEEVYDITEDYDDYSEDFLEEENTPE</sequence>
<evidence type="ECO:0000313" key="12">
    <source>
        <dbReference type="Proteomes" id="UP000323136"/>
    </source>
</evidence>
<evidence type="ECO:0000256" key="1">
    <source>
        <dbReference type="ARBA" id="ARBA00004651"/>
    </source>
</evidence>
<keyword evidence="2" id="KW-0813">Transport</keyword>
<dbReference type="Pfam" id="PF00999">
    <property type="entry name" value="Na_H_Exchanger"/>
    <property type="match status" value="1"/>
</dbReference>
<keyword evidence="5 9" id="KW-0812">Transmembrane</keyword>
<reference evidence="11 12" key="1">
    <citation type="submission" date="2019-07" db="EMBL/GenBank/DDBJ databases">
        <title>Genomic Encyclopedia of Type Strains, Phase IV (KMG-IV): sequencing the most valuable type-strain genomes for metagenomic binning, comparative biology and taxonomic classification.</title>
        <authorList>
            <person name="Goeker M."/>
        </authorList>
    </citation>
    <scope>NUCLEOTIDE SEQUENCE [LARGE SCALE GENOMIC DNA]</scope>
    <source>
        <strain evidence="11 12">DSM 18961</strain>
    </source>
</reference>
<feature type="transmembrane region" description="Helical" evidence="9">
    <location>
        <begin position="279"/>
        <end position="304"/>
    </location>
</feature>